<dbReference type="EMBL" id="AJWY01012727">
    <property type="protein sequence ID" value="EKC49143.1"/>
    <property type="molecule type" value="Genomic_DNA"/>
</dbReference>
<reference evidence="1" key="1">
    <citation type="journal article" date="2013" name="Environ. Microbiol.">
        <title>Microbiota from the distal guts of lean and obese adolescents exhibit partial functional redundancy besides clear differences in community structure.</title>
        <authorList>
            <person name="Ferrer M."/>
            <person name="Ruiz A."/>
            <person name="Lanza F."/>
            <person name="Haange S.B."/>
            <person name="Oberbach A."/>
            <person name="Till H."/>
            <person name="Bargiela R."/>
            <person name="Campoy C."/>
            <person name="Segura M.T."/>
            <person name="Richter M."/>
            <person name="von Bergen M."/>
            <person name="Seifert J."/>
            <person name="Suarez A."/>
        </authorList>
    </citation>
    <scope>NUCLEOTIDE SEQUENCE</scope>
</reference>
<dbReference type="AlphaFoldDB" id="K1RUT0"/>
<gene>
    <name evidence="1" type="ORF">LEA_18545</name>
</gene>
<proteinExistence type="predicted"/>
<dbReference type="SUPFAM" id="SSF49785">
    <property type="entry name" value="Galactose-binding domain-like"/>
    <property type="match status" value="1"/>
</dbReference>
<evidence type="ECO:0008006" key="2">
    <source>
        <dbReference type="Google" id="ProtNLM"/>
    </source>
</evidence>
<evidence type="ECO:0000313" key="1">
    <source>
        <dbReference type="EMBL" id="EKC49143.1"/>
    </source>
</evidence>
<organism evidence="1">
    <name type="scientific">human gut metagenome</name>
    <dbReference type="NCBI Taxonomy" id="408170"/>
    <lineage>
        <taxon>unclassified sequences</taxon>
        <taxon>metagenomes</taxon>
        <taxon>organismal metagenomes</taxon>
    </lineage>
</organism>
<accession>K1RUT0</accession>
<sequence length="78" mass="9160">MEIKKRYDWENPAVIKRNKEDGHVIAFSYDNALDAAERKESPYKVTLNGKWKFHWQMGIDNCPPDFMSRALMIQIGDT</sequence>
<comment type="caution">
    <text evidence="1">The sequence shown here is derived from an EMBL/GenBank/DDBJ whole genome shotgun (WGS) entry which is preliminary data.</text>
</comment>
<protein>
    <recommendedName>
        <fullName evidence="2">Beta-galactosidase</fullName>
    </recommendedName>
</protein>
<dbReference type="Gene3D" id="2.60.120.260">
    <property type="entry name" value="Galactose-binding domain-like"/>
    <property type="match status" value="1"/>
</dbReference>
<name>K1RUT0_9ZZZZ</name>
<dbReference type="InterPro" id="IPR008979">
    <property type="entry name" value="Galactose-bd-like_sf"/>
</dbReference>